<sequence>MSFQSFVTEKLQQITLALNAITINAKRIEELPEQITIDPHSKFHVSKDGVSESLEIQKIISAVNQGAYNRLISIDGEIYLDENELKVPPLQGSINNIIYSTLIETAIPIPLCETGKIRRDIIVLNTASQLVRITGLERNGIALRPNIPFNTVLVTELLISDSNISDPTDPEIGVFYIPKSEKGEQIFAVSGNYGAVNFYQKTTIRFTNNTTQITGMYFNGDPDNIYDGIVFTYINSGTANLIIRNNFAGDFVKFFNNWMGDISIPAGGIAQYRYSAGQNRLELLSNGTQNLESVLTAGSTTTKTAEFTGTGSHTTITGNGVFAQANSGNEYIGVRRNLIQIAKGAGTLNIAGISGGFTGNKNQSFQNKNGDIALLADIYDNINGLNLIANQAAQEVYLQNGSGDTLATLNVAFLNNEGTTFFYNDATEMLELRNDAGEILSEVPVSAFVSNLAKSIAFNGGNPYLLELRDTEGHPISSVILSIGNITGLQSYLNGIDDVNLAQYNSINTLQANKVDTNGGNAIPGSIWNIVSVQSNGLGGVPYEDTPAAVGDISLIMARSLNTSKWIPANAISVKTYLGLNQVMNEQQVVSGGFPGWGGNLIRIGWDGSQLKAMVDSVQLGTIFTSTNPDPGTVRTTGNQTIQGQKIFENELRTTNSIVAPVLKTIANPNATDSRSWSVQGDSQAYGDFAISRQISNSSGSYVPEMYCNPDGNWGLGTVNPAVKLDVVGSIRTNTEVSSASLRTGILVFRNTIGNPDTREHLLVANYSFTGTFDTIVRVDQNSPNLLVHSIHPDGYCYYQRPVSVPAAIMQDHAVNLGQVILKKDFAWTNLTPTNLPGNFTVNAFRYRVKENTFILDINITQTGLGSTNAYVVIGTIPSGILDPEKFIRISLTDYEISIKGLVGCYIQDNMVHIRVQDVTYEPTANVYRLRAPLPNALLT</sequence>
<dbReference type="AlphaFoldDB" id="A0A2S1LQG4"/>
<dbReference type="EMBL" id="CP020919">
    <property type="protein sequence ID" value="AWG25987.1"/>
    <property type="molecule type" value="Genomic_DNA"/>
</dbReference>
<accession>A0A2S1LQG4</accession>
<dbReference type="KEGG" id="fki:FK004_12525"/>
<reference evidence="1 2" key="1">
    <citation type="submission" date="2017-04" db="EMBL/GenBank/DDBJ databases">
        <title>Complete genome sequence of Flavobacterium kingsejong AJ004.</title>
        <authorList>
            <person name="Lee P.C."/>
        </authorList>
    </citation>
    <scope>NUCLEOTIDE SEQUENCE [LARGE SCALE GENOMIC DNA]</scope>
    <source>
        <strain evidence="1 2">AJ004</strain>
    </source>
</reference>
<protein>
    <recommendedName>
        <fullName evidence="3">Tail fiber protein</fullName>
    </recommendedName>
</protein>
<dbReference type="OrthoDB" id="1375168at2"/>
<proteinExistence type="predicted"/>
<evidence type="ECO:0000313" key="1">
    <source>
        <dbReference type="EMBL" id="AWG25987.1"/>
    </source>
</evidence>
<organism evidence="1 2">
    <name type="scientific">Flavobacterium kingsejongi</name>
    <dbReference type="NCBI Taxonomy" id="1678728"/>
    <lineage>
        <taxon>Bacteria</taxon>
        <taxon>Pseudomonadati</taxon>
        <taxon>Bacteroidota</taxon>
        <taxon>Flavobacteriia</taxon>
        <taxon>Flavobacteriales</taxon>
        <taxon>Flavobacteriaceae</taxon>
        <taxon>Flavobacterium</taxon>
    </lineage>
</organism>
<evidence type="ECO:0008006" key="3">
    <source>
        <dbReference type="Google" id="ProtNLM"/>
    </source>
</evidence>
<dbReference type="RefSeq" id="WP_108737529.1">
    <property type="nucleotide sequence ID" value="NZ_CP020919.1"/>
</dbReference>
<keyword evidence="2" id="KW-1185">Reference proteome</keyword>
<gene>
    <name evidence="1" type="ORF">FK004_12525</name>
</gene>
<dbReference type="Proteomes" id="UP000244677">
    <property type="component" value="Chromosome"/>
</dbReference>
<name>A0A2S1LQG4_9FLAO</name>
<evidence type="ECO:0000313" key="2">
    <source>
        <dbReference type="Proteomes" id="UP000244677"/>
    </source>
</evidence>